<proteinExistence type="predicted"/>
<dbReference type="Gene3D" id="1.10.150.240">
    <property type="entry name" value="Putative phosphatase, domain 2"/>
    <property type="match status" value="1"/>
</dbReference>
<dbReference type="InterPro" id="IPR041492">
    <property type="entry name" value="HAD_2"/>
</dbReference>
<dbReference type="Proteomes" id="UP000177967">
    <property type="component" value="Unassembled WGS sequence"/>
</dbReference>
<dbReference type="EMBL" id="MHBW01000006">
    <property type="protein sequence ID" value="OGY09660.1"/>
    <property type="molecule type" value="Genomic_DNA"/>
</dbReference>
<dbReference type="AlphaFoldDB" id="A0A1G1V2Q0"/>
<evidence type="ECO:0008006" key="3">
    <source>
        <dbReference type="Google" id="ProtNLM"/>
    </source>
</evidence>
<protein>
    <recommendedName>
        <fullName evidence="3">Phosphoglycolate phosphatase</fullName>
    </recommendedName>
</protein>
<evidence type="ECO:0000313" key="1">
    <source>
        <dbReference type="EMBL" id="OGY09660.1"/>
    </source>
</evidence>
<sequence length="123" mass="13941">MNFIFDFDGTIADSLRIGVKIVNKLLREENKMPISKNDVRSRGTHYIIKTRTEISKYIGQLRSFDSLPETIKQLSRQNKESFGFLFSFRPKSPWQRGKSMGGAARRPANSGIGAIVPNCSNLF</sequence>
<dbReference type="InterPro" id="IPR036412">
    <property type="entry name" value="HAD-like_sf"/>
</dbReference>
<comment type="caution">
    <text evidence="1">The sequence shown here is derived from an EMBL/GenBank/DDBJ whole genome shotgun (WGS) entry which is preliminary data.</text>
</comment>
<dbReference type="InterPro" id="IPR023198">
    <property type="entry name" value="PGP-like_dom2"/>
</dbReference>
<name>A0A1G1V2Q0_9BACT</name>
<dbReference type="SUPFAM" id="SSF56784">
    <property type="entry name" value="HAD-like"/>
    <property type="match status" value="1"/>
</dbReference>
<organism evidence="1 2">
    <name type="scientific">Candidatus Blackburnbacteria bacterium RIFCSPHIGHO2_01_FULL_43_15b</name>
    <dbReference type="NCBI Taxonomy" id="1797513"/>
    <lineage>
        <taxon>Bacteria</taxon>
        <taxon>Candidatus Blackburniibacteriota</taxon>
    </lineage>
</organism>
<evidence type="ECO:0000313" key="2">
    <source>
        <dbReference type="Proteomes" id="UP000177967"/>
    </source>
</evidence>
<accession>A0A1G1V2Q0</accession>
<gene>
    <name evidence="1" type="ORF">A2782_02980</name>
</gene>
<dbReference type="Pfam" id="PF13419">
    <property type="entry name" value="HAD_2"/>
    <property type="match status" value="1"/>
</dbReference>
<reference evidence="1 2" key="1">
    <citation type="journal article" date="2016" name="Nat. Commun.">
        <title>Thousands of microbial genomes shed light on interconnected biogeochemical processes in an aquifer system.</title>
        <authorList>
            <person name="Anantharaman K."/>
            <person name="Brown C.T."/>
            <person name="Hug L.A."/>
            <person name="Sharon I."/>
            <person name="Castelle C.J."/>
            <person name="Probst A.J."/>
            <person name="Thomas B.C."/>
            <person name="Singh A."/>
            <person name="Wilkins M.J."/>
            <person name="Karaoz U."/>
            <person name="Brodie E.L."/>
            <person name="Williams K.H."/>
            <person name="Hubbard S.S."/>
            <person name="Banfield J.F."/>
        </authorList>
    </citation>
    <scope>NUCLEOTIDE SEQUENCE [LARGE SCALE GENOMIC DNA]</scope>
</reference>